<dbReference type="PANTHER" id="PTHR11455">
    <property type="entry name" value="CRYPTOCHROME"/>
    <property type="match status" value="1"/>
</dbReference>
<dbReference type="GO" id="GO:0071949">
    <property type="term" value="F:FAD binding"/>
    <property type="evidence" value="ECO:0007669"/>
    <property type="project" value="TreeGrafter"/>
</dbReference>
<dbReference type="GO" id="GO:0000719">
    <property type="term" value="P:photoreactive repair"/>
    <property type="evidence" value="ECO:0007669"/>
    <property type="project" value="TreeGrafter"/>
</dbReference>
<keyword evidence="1" id="KW-0675">Receptor</keyword>
<comment type="caution">
    <text evidence="1">The sequence shown here is derived from an EMBL/GenBank/DDBJ whole genome shotgun (WGS) entry which is preliminary data.</text>
</comment>
<dbReference type="Gene3D" id="1.25.40.80">
    <property type="match status" value="1"/>
</dbReference>
<dbReference type="EMBL" id="LXQA010551480">
    <property type="protein sequence ID" value="MCI58776.1"/>
    <property type="molecule type" value="Genomic_DNA"/>
</dbReference>
<keyword evidence="2" id="KW-1185">Reference proteome</keyword>
<organism evidence="1 2">
    <name type="scientific">Trifolium medium</name>
    <dbReference type="NCBI Taxonomy" id="97028"/>
    <lineage>
        <taxon>Eukaryota</taxon>
        <taxon>Viridiplantae</taxon>
        <taxon>Streptophyta</taxon>
        <taxon>Embryophyta</taxon>
        <taxon>Tracheophyta</taxon>
        <taxon>Spermatophyta</taxon>
        <taxon>Magnoliopsida</taxon>
        <taxon>eudicotyledons</taxon>
        <taxon>Gunneridae</taxon>
        <taxon>Pentapetalae</taxon>
        <taxon>rosids</taxon>
        <taxon>fabids</taxon>
        <taxon>Fabales</taxon>
        <taxon>Fabaceae</taxon>
        <taxon>Papilionoideae</taxon>
        <taxon>50 kb inversion clade</taxon>
        <taxon>NPAAA clade</taxon>
        <taxon>Hologalegina</taxon>
        <taxon>IRL clade</taxon>
        <taxon>Trifolieae</taxon>
        <taxon>Trifolium</taxon>
    </lineage>
</organism>
<reference evidence="1 2" key="1">
    <citation type="journal article" date="2018" name="Front. Plant Sci.">
        <title>Red Clover (Trifolium pratense) and Zigzag Clover (T. medium) - A Picture of Genomic Similarities and Differences.</title>
        <authorList>
            <person name="Dluhosova J."/>
            <person name="Istvanek J."/>
            <person name="Nedelnik J."/>
            <person name="Repkova J."/>
        </authorList>
    </citation>
    <scope>NUCLEOTIDE SEQUENCE [LARGE SCALE GENOMIC DNA]</scope>
    <source>
        <strain evidence="2">cv. 10/8</strain>
        <tissue evidence="1">Leaf</tissue>
    </source>
</reference>
<dbReference type="GO" id="GO:0003677">
    <property type="term" value="F:DNA binding"/>
    <property type="evidence" value="ECO:0007669"/>
    <property type="project" value="TreeGrafter"/>
</dbReference>
<feature type="non-terminal residue" evidence="1">
    <location>
        <position position="69"/>
    </location>
</feature>
<name>A0A392TF77_9FABA</name>
<proteinExistence type="predicted"/>
<sequence length="69" mass="8177">MEEKIEGKMKEENVEVKYFWGSTLYHVEDLPFNLEDMPSNYGGFRDRVQKLEIRKTIEALDQLKGLPSR</sequence>
<dbReference type="AlphaFoldDB" id="A0A392TF77"/>
<accession>A0A392TF77</accession>
<evidence type="ECO:0000313" key="2">
    <source>
        <dbReference type="Proteomes" id="UP000265520"/>
    </source>
</evidence>
<dbReference type="InterPro" id="IPR036155">
    <property type="entry name" value="Crypto/Photolyase_N_sf"/>
</dbReference>
<evidence type="ECO:0000313" key="1">
    <source>
        <dbReference type="EMBL" id="MCI58776.1"/>
    </source>
</evidence>
<protein>
    <submittedName>
        <fullName evidence="1">Blue-light photoreceptor PHR2-like</fullName>
    </submittedName>
</protein>
<dbReference type="InterPro" id="IPR002081">
    <property type="entry name" value="Cryptochrome/DNA_photolyase_1"/>
</dbReference>
<dbReference type="GO" id="GO:0003904">
    <property type="term" value="F:deoxyribodipyrimidine photo-lyase activity"/>
    <property type="evidence" value="ECO:0007669"/>
    <property type="project" value="TreeGrafter"/>
</dbReference>
<dbReference type="Proteomes" id="UP000265520">
    <property type="component" value="Unassembled WGS sequence"/>
</dbReference>
<dbReference type="SUPFAM" id="SSF52425">
    <property type="entry name" value="Cryptochrome/photolyase, N-terminal domain"/>
    <property type="match status" value="1"/>
</dbReference>
<dbReference type="PANTHER" id="PTHR11455:SF2">
    <property type="entry name" value="BLUE-LIGHT PHOTORECEPTOR PHR2"/>
    <property type="match status" value="1"/>
</dbReference>